<name>A0AAE3R9E3_9BACT</name>
<dbReference type="Proteomes" id="UP001232063">
    <property type="component" value="Unassembled WGS sequence"/>
</dbReference>
<dbReference type="GO" id="GO:0016491">
    <property type="term" value="F:oxidoreductase activity"/>
    <property type="evidence" value="ECO:0007669"/>
    <property type="project" value="InterPro"/>
</dbReference>
<dbReference type="PANTHER" id="PTHR42852:SF17">
    <property type="entry name" value="THIOREDOXIN-LIKE PROTEIN HI_1115"/>
    <property type="match status" value="1"/>
</dbReference>
<dbReference type="InterPro" id="IPR000866">
    <property type="entry name" value="AhpC/TSA"/>
</dbReference>
<dbReference type="AlphaFoldDB" id="A0AAE3R9E3"/>
<protein>
    <submittedName>
        <fullName evidence="2">TlpA disulfide reductase family protein</fullName>
    </submittedName>
</protein>
<dbReference type="PROSITE" id="PS51352">
    <property type="entry name" value="THIOREDOXIN_2"/>
    <property type="match status" value="1"/>
</dbReference>
<keyword evidence="3" id="KW-1185">Reference proteome</keyword>
<dbReference type="GO" id="GO:0016209">
    <property type="term" value="F:antioxidant activity"/>
    <property type="evidence" value="ECO:0007669"/>
    <property type="project" value="InterPro"/>
</dbReference>
<evidence type="ECO:0000313" key="2">
    <source>
        <dbReference type="EMBL" id="MDJ1506099.1"/>
    </source>
</evidence>
<evidence type="ECO:0000313" key="3">
    <source>
        <dbReference type="Proteomes" id="UP001232063"/>
    </source>
</evidence>
<dbReference type="InterPro" id="IPR036249">
    <property type="entry name" value="Thioredoxin-like_sf"/>
</dbReference>
<dbReference type="PANTHER" id="PTHR42852">
    <property type="entry name" value="THIOL:DISULFIDE INTERCHANGE PROTEIN DSBE"/>
    <property type="match status" value="1"/>
</dbReference>
<dbReference type="CDD" id="cd02966">
    <property type="entry name" value="TlpA_like_family"/>
    <property type="match status" value="1"/>
</dbReference>
<dbReference type="EMBL" id="JASJOU010000020">
    <property type="protein sequence ID" value="MDJ1506099.1"/>
    <property type="molecule type" value="Genomic_DNA"/>
</dbReference>
<reference evidence="2" key="1">
    <citation type="submission" date="2023-05" db="EMBL/GenBank/DDBJ databases">
        <authorList>
            <person name="Zhang X."/>
        </authorList>
    </citation>
    <scope>NUCLEOTIDE SEQUENCE</scope>
    <source>
        <strain evidence="2">BD1B2-1</strain>
    </source>
</reference>
<dbReference type="Pfam" id="PF00578">
    <property type="entry name" value="AhpC-TSA"/>
    <property type="match status" value="1"/>
</dbReference>
<proteinExistence type="predicted"/>
<accession>A0AAE3R9E3</accession>
<comment type="caution">
    <text evidence="2">The sequence shown here is derived from an EMBL/GenBank/DDBJ whole genome shotgun (WGS) entry which is preliminary data.</text>
</comment>
<dbReference type="Gene3D" id="3.40.30.10">
    <property type="entry name" value="Glutaredoxin"/>
    <property type="match status" value="1"/>
</dbReference>
<dbReference type="RefSeq" id="WP_314518834.1">
    <property type="nucleotide sequence ID" value="NZ_JASJOU010000020.1"/>
</dbReference>
<dbReference type="SUPFAM" id="SSF52833">
    <property type="entry name" value="Thioredoxin-like"/>
    <property type="match status" value="1"/>
</dbReference>
<dbReference type="InterPro" id="IPR013766">
    <property type="entry name" value="Thioredoxin_domain"/>
</dbReference>
<sequence length="227" mass="25819">MNKIALLTLLVICISIVESSAQKPKVNNSTVFIDSNGKSISKKEFRDKLKTGQYVVGDYKASGLSITEISLRGINEPEKEKLESNSPKRQYHMQAPSFITTDINGITYSTDQLKGKIVVVNFWFIKCPFCIEEMPELKRLAEKYKNDPTIVFISFAREKADKLKKYVQEKGDFGFAIIPQTEQIATQYDINSYPTTIVINQKGEFVYDFEGYPGNINGLEKAIYKLR</sequence>
<feature type="domain" description="Thioredoxin" evidence="1">
    <location>
        <begin position="89"/>
        <end position="227"/>
    </location>
</feature>
<dbReference type="InterPro" id="IPR050553">
    <property type="entry name" value="Thioredoxin_ResA/DsbE_sf"/>
</dbReference>
<evidence type="ECO:0000259" key="1">
    <source>
        <dbReference type="PROSITE" id="PS51352"/>
    </source>
</evidence>
<organism evidence="2 3">
    <name type="scientific">Xanthocytophaga agilis</name>
    <dbReference type="NCBI Taxonomy" id="3048010"/>
    <lineage>
        <taxon>Bacteria</taxon>
        <taxon>Pseudomonadati</taxon>
        <taxon>Bacteroidota</taxon>
        <taxon>Cytophagia</taxon>
        <taxon>Cytophagales</taxon>
        <taxon>Rhodocytophagaceae</taxon>
        <taxon>Xanthocytophaga</taxon>
    </lineage>
</organism>
<gene>
    <name evidence="2" type="ORF">QNI22_35900</name>
</gene>